<evidence type="ECO:0000259" key="8">
    <source>
        <dbReference type="Pfam" id="PF12849"/>
    </source>
</evidence>
<feature type="signal peptide" evidence="7">
    <location>
        <begin position="1"/>
        <end position="19"/>
    </location>
</feature>
<evidence type="ECO:0000313" key="10">
    <source>
        <dbReference type="Proteomes" id="UP000613840"/>
    </source>
</evidence>
<dbReference type="PIRSF" id="PIRSF002756">
    <property type="entry name" value="PstS"/>
    <property type="match status" value="1"/>
</dbReference>
<dbReference type="InterPro" id="IPR050962">
    <property type="entry name" value="Phosphate-bind_PstS"/>
</dbReference>
<reference evidence="9" key="2">
    <citation type="submission" date="2020-09" db="EMBL/GenBank/DDBJ databases">
        <authorList>
            <person name="Sun Q."/>
            <person name="Zhou Y."/>
        </authorList>
    </citation>
    <scope>NUCLEOTIDE SEQUENCE</scope>
    <source>
        <strain evidence="9">CGMCC 4.7306</strain>
    </source>
</reference>
<feature type="binding site" evidence="5">
    <location>
        <position position="92"/>
    </location>
    <ligand>
        <name>phosphate</name>
        <dbReference type="ChEBI" id="CHEBI:43474"/>
    </ligand>
</feature>
<dbReference type="CDD" id="cd13565">
    <property type="entry name" value="PBP2_PstS"/>
    <property type="match status" value="1"/>
</dbReference>
<evidence type="ECO:0000256" key="1">
    <source>
        <dbReference type="ARBA" id="ARBA00008725"/>
    </source>
</evidence>
<dbReference type="InterPro" id="IPR005673">
    <property type="entry name" value="ABC_phos-bd_PstS"/>
</dbReference>
<protein>
    <recommendedName>
        <fullName evidence="4">Phosphate-binding protein</fullName>
    </recommendedName>
</protein>
<comment type="similarity">
    <text evidence="1 4">Belongs to the PstS family.</text>
</comment>
<dbReference type="GO" id="GO:0043190">
    <property type="term" value="C:ATP-binding cassette (ABC) transporter complex"/>
    <property type="evidence" value="ECO:0007669"/>
    <property type="project" value="InterPro"/>
</dbReference>
<reference evidence="9" key="1">
    <citation type="journal article" date="2014" name="Int. J. Syst. Evol. Microbiol.">
        <title>Complete genome sequence of Corynebacterium casei LMG S-19264T (=DSM 44701T), isolated from a smear-ripened cheese.</title>
        <authorList>
            <consortium name="US DOE Joint Genome Institute (JGI-PGF)"/>
            <person name="Walter F."/>
            <person name="Albersmeier A."/>
            <person name="Kalinowski J."/>
            <person name="Ruckert C."/>
        </authorList>
    </citation>
    <scope>NUCLEOTIDE SEQUENCE</scope>
    <source>
        <strain evidence="9">CGMCC 4.7306</strain>
    </source>
</reference>
<dbReference type="NCBIfam" id="TIGR00975">
    <property type="entry name" value="3a0107s03"/>
    <property type="match status" value="1"/>
</dbReference>
<name>A0A917S4K8_9ACTN</name>
<feature type="binding site" evidence="5">
    <location>
        <begin position="197"/>
        <end position="199"/>
    </location>
    <ligand>
        <name>phosphate</name>
        <dbReference type="ChEBI" id="CHEBI:43474"/>
    </ligand>
</feature>
<dbReference type="Gene3D" id="3.40.190.10">
    <property type="entry name" value="Periplasmic binding protein-like II"/>
    <property type="match status" value="2"/>
</dbReference>
<sequence length="376" mass="38060">MKFKRIIIPALFAATVGLAACGGNDASGGASPSGSAPADSASSPAASSPAAELSGKIAAGGSSAQQVAQQVWRAGFSQTNGGVTITYDPVGSGDGQKNFVSGAYKFAGSDSAMDDATVAQAKSQCGGDPIEFPVYISPIAVAFHLEGVTSLNLDANTVAKIFAGKITKWNDPAITQLNPGVNLPSTAISPVHRSDSSGTTFNFTDYLSKAAPKSWTKPANTDWPTTKGESAEGTSGVVGAAQGGNGTIAYIDDSGVHGTKLSVAKIKVGSKFVAPTAAGAAAALESSKQISGTPASILTYDLNRTTTDPSEYPIFMASNEIACQSYSDPSTTAIVKAWLTYIISENGQKAAAANAYSAPLPSTVAAKEQAIIDQMG</sequence>
<evidence type="ECO:0000256" key="7">
    <source>
        <dbReference type="SAM" id="SignalP"/>
    </source>
</evidence>
<keyword evidence="2 4" id="KW-0813">Transport</keyword>
<keyword evidence="3 4" id="KW-0592">Phosphate transport</keyword>
<dbReference type="PROSITE" id="PS51257">
    <property type="entry name" value="PROKAR_LIPOPROTEIN"/>
    <property type="match status" value="1"/>
</dbReference>
<organism evidence="9 10">
    <name type="scientific">Microlunatus endophyticus</name>
    <dbReference type="NCBI Taxonomy" id="1716077"/>
    <lineage>
        <taxon>Bacteria</taxon>
        <taxon>Bacillati</taxon>
        <taxon>Actinomycetota</taxon>
        <taxon>Actinomycetes</taxon>
        <taxon>Propionibacteriales</taxon>
        <taxon>Propionibacteriaceae</taxon>
        <taxon>Microlunatus</taxon>
    </lineage>
</organism>
<feature type="region of interest" description="Disordered" evidence="6">
    <location>
        <begin position="214"/>
        <end position="237"/>
    </location>
</feature>
<dbReference type="Proteomes" id="UP000613840">
    <property type="component" value="Unassembled WGS sequence"/>
</dbReference>
<evidence type="ECO:0000256" key="3">
    <source>
        <dbReference type="ARBA" id="ARBA00022592"/>
    </source>
</evidence>
<gene>
    <name evidence="9" type="ORF">GCM10011575_15700</name>
</gene>
<feature type="compositionally biased region" description="Polar residues" evidence="6">
    <location>
        <begin position="217"/>
        <end position="228"/>
    </location>
</feature>
<comment type="caution">
    <text evidence="9">The sequence shown here is derived from an EMBL/GenBank/DDBJ whole genome shotgun (WGS) entry which is preliminary data.</text>
</comment>
<feature type="region of interest" description="Disordered" evidence="6">
    <location>
        <begin position="26"/>
        <end position="48"/>
    </location>
</feature>
<dbReference type="PANTHER" id="PTHR42996:SF1">
    <property type="entry name" value="PHOSPHATE-BINDING PROTEIN PSTS"/>
    <property type="match status" value="1"/>
</dbReference>
<accession>A0A917S4K8</accession>
<feature type="binding site" evidence="5">
    <location>
        <begin position="62"/>
        <end position="64"/>
    </location>
    <ligand>
        <name>phosphate</name>
        <dbReference type="ChEBI" id="CHEBI:43474"/>
    </ligand>
</feature>
<keyword evidence="7" id="KW-0732">Signal</keyword>
<evidence type="ECO:0000256" key="4">
    <source>
        <dbReference type="PIRNR" id="PIRNR002756"/>
    </source>
</evidence>
<dbReference type="GO" id="GO:0035435">
    <property type="term" value="P:phosphate ion transmembrane transport"/>
    <property type="evidence" value="ECO:0007669"/>
    <property type="project" value="InterPro"/>
</dbReference>
<evidence type="ECO:0000313" key="9">
    <source>
        <dbReference type="EMBL" id="GGL58176.1"/>
    </source>
</evidence>
<dbReference type="GO" id="GO:0042301">
    <property type="term" value="F:phosphate ion binding"/>
    <property type="evidence" value="ECO:0007669"/>
    <property type="project" value="InterPro"/>
</dbReference>
<proteinExistence type="inferred from homology"/>
<feature type="binding site" evidence="5">
    <location>
        <position position="110"/>
    </location>
    <ligand>
        <name>phosphate</name>
        <dbReference type="ChEBI" id="CHEBI:43474"/>
    </ligand>
</feature>
<dbReference type="PANTHER" id="PTHR42996">
    <property type="entry name" value="PHOSPHATE-BINDING PROTEIN PSTS"/>
    <property type="match status" value="1"/>
</dbReference>
<dbReference type="EMBL" id="BMMZ01000003">
    <property type="protein sequence ID" value="GGL58176.1"/>
    <property type="molecule type" value="Genomic_DNA"/>
</dbReference>
<evidence type="ECO:0000256" key="2">
    <source>
        <dbReference type="ARBA" id="ARBA00022448"/>
    </source>
</evidence>
<feature type="chain" id="PRO_5037056852" description="Phosphate-binding protein" evidence="7">
    <location>
        <begin position="20"/>
        <end position="376"/>
    </location>
</feature>
<dbReference type="AlphaFoldDB" id="A0A917S4K8"/>
<evidence type="ECO:0000256" key="6">
    <source>
        <dbReference type="SAM" id="MobiDB-lite"/>
    </source>
</evidence>
<dbReference type="RefSeq" id="WP_229669832.1">
    <property type="nucleotide sequence ID" value="NZ_BMMZ01000003.1"/>
</dbReference>
<feature type="compositionally biased region" description="Low complexity" evidence="6">
    <location>
        <begin position="27"/>
        <end position="48"/>
    </location>
</feature>
<keyword evidence="10" id="KW-1185">Reference proteome</keyword>
<dbReference type="Pfam" id="PF12849">
    <property type="entry name" value="PBP_like_2"/>
    <property type="match status" value="1"/>
</dbReference>
<feature type="domain" description="PBP" evidence="8">
    <location>
        <begin position="49"/>
        <end position="345"/>
    </location>
</feature>
<dbReference type="InterPro" id="IPR024370">
    <property type="entry name" value="PBP_domain"/>
</dbReference>
<evidence type="ECO:0000256" key="5">
    <source>
        <dbReference type="PIRSR" id="PIRSR002756-1"/>
    </source>
</evidence>
<dbReference type="SUPFAM" id="SSF53850">
    <property type="entry name" value="Periplasmic binding protein-like II"/>
    <property type="match status" value="1"/>
</dbReference>